<dbReference type="Proteomes" id="UP000031516">
    <property type="component" value="Unassembled WGS sequence"/>
</dbReference>
<dbReference type="PANTHER" id="PTHR23407">
    <property type="entry name" value="ATPASE INHIBITOR/5-FORMYLTETRAHYDROFOLATE CYCLO-LIGASE"/>
    <property type="match status" value="1"/>
</dbReference>
<dbReference type="SUPFAM" id="SSF100950">
    <property type="entry name" value="NagB/RpiA/CoA transferase-like"/>
    <property type="match status" value="1"/>
</dbReference>
<feature type="binding site" evidence="6">
    <location>
        <position position="75"/>
    </location>
    <ligand>
        <name>substrate</name>
    </ligand>
</feature>
<keyword evidence="9" id="KW-1185">Reference proteome</keyword>
<dbReference type="GO" id="GO:0009396">
    <property type="term" value="P:folic acid-containing compound biosynthetic process"/>
    <property type="evidence" value="ECO:0007669"/>
    <property type="project" value="TreeGrafter"/>
</dbReference>
<comment type="catalytic activity">
    <reaction evidence="4">
        <text>(6S)-5-formyl-5,6,7,8-tetrahydrofolate + ATP = (6R)-5,10-methenyltetrahydrofolate + ADP + phosphate</text>
        <dbReference type="Rhea" id="RHEA:10488"/>
        <dbReference type="ChEBI" id="CHEBI:30616"/>
        <dbReference type="ChEBI" id="CHEBI:43474"/>
        <dbReference type="ChEBI" id="CHEBI:57455"/>
        <dbReference type="ChEBI" id="CHEBI:57457"/>
        <dbReference type="ChEBI" id="CHEBI:456216"/>
        <dbReference type="EC" id="6.3.3.2"/>
    </reaction>
</comment>
<dbReference type="AlphaFoldDB" id="A0A0A8KZ22"/>
<evidence type="ECO:0000313" key="9">
    <source>
        <dbReference type="Proteomes" id="UP000031516"/>
    </source>
</evidence>
<feature type="binding site" evidence="6">
    <location>
        <position position="69"/>
    </location>
    <ligand>
        <name>substrate</name>
    </ligand>
</feature>
<proteinExistence type="inferred from homology"/>
<name>A0A0A8KZ22_9SACH</name>
<gene>
    <name evidence="8" type="ORF">KLDO_g300</name>
</gene>
<comment type="caution">
    <text evidence="8">The sequence shown here is derived from an EMBL/GenBank/DDBJ whole genome shotgun (WGS) entry which is preliminary data.</text>
</comment>
<accession>A0A0A8KZ22</accession>
<dbReference type="GO" id="GO:0035999">
    <property type="term" value="P:tetrahydrofolate interconversion"/>
    <property type="evidence" value="ECO:0007669"/>
    <property type="project" value="TreeGrafter"/>
</dbReference>
<dbReference type="PANTHER" id="PTHR23407:SF1">
    <property type="entry name" value="5-FORMYLTETRAHYDROFOLATE CYCLO-LIGASE"/>
    <property type="match status" value="1"/>
</dbReference>
<evidence type="ECO:0000256" key="6">
    <source>
        <dbReference type="PIRSR" id="PIRSR006806-1"/>
    </source>
</evidence>
<feature type="binding site" evidence="6">
    <location>
        <begin position="23"/>
        <end position="27"/>
    </location>
    <ligand>
        <name>ATP</name>
        <dbReference type="ChEBI" id="CHEBI:30616"/>
    </ligand>
</feature>
<evidence type="ECO:0000256" key="3">
    <source>
        <dbReference type="ARBA" id="ARBA00022840"/>
    </source>
</evidence>
<dbReference type="InterPro" id="IPR037171">
    <property type="entry name" value="NagB/RpiA_transferase-like"/>
</dbReference>
<dbReference type="GO" id="GO:0005739">
    <property type="term" value="C:mitochondrion"/>
    <property type="evidence" value="ECO:0007669"/>
    <property type="project" value="TreeGrafter"/>
</dbReference>
<evidence type="ECO:0000256" key="5">
    <source>
        <dbReference type="ARBA" id="ARBA00038966"/>
    </source>
</evidence>
<dbReference type="OrthoDB" id="2015992at2759"/>
<sequence>MVGDQRPEISAHPGLQTSAMSHKQVLRPQVKALLRGISLDELARQSEVIAREALAIVERYGSQGVGCFMNMDHSEVRTESLIRSLFLGGKKVYLPRCSSTDVSKQVELRLDKCSRSRRAHLVFHAMESMGQVDALQPQGRYQLREPQATDPEPLPSSDLGVILVPGVAFGKSNGARMGHGAGYYDDYVSRHVYYTGKRPLLVGLALKQQLLDEVPLEKHDYAMDCILCGDGTVRWYT</sequence>
<dbReference type="EC" id="6.3.3.2" evidence="5"/>
<dbReference type="GO" id="GO:0030272">
    <property type="term" value="F:5-formyltetrahydrofolate cyclo-ligase activity"/>
    <property type="evidence" value="ECO:0007669"/>
    <property type="project" value="UniProtKB-EC"/>
</dbReference>
<dbReference type="Gene3D" id="3.40.50.10420">
    <property type="entry name" value="NagB/RpiA/CoA transferase-like"/>
    <property type="match status" value="1"/>
</dbReference>
<protein>
    <recommendedName>
        <fullName evidence="5">5-formyltetrahydrofolate cyclo-ligase</fullName>
        <ecNumber evidence="5">6.3.3.2</ecNumber>
    </recommendedName>
</protein>
<dbReference type="InterPro" id="IPR002698">
    <property type="entry name" value="FTHF_cligase"/>
</dbReference>
<evidence type="ECO:0000313" key="8">
    <source>
        <dbReference type="EMBL" id="CDO91970.1"/>
    </source>
</evidence>
<evidence type="ECO:0000256" key="1">
    <source>
        <dbReference type="ARBA" id="ARBA00010638"/>
    </source>
</evidence>
<keyword evidence="2 6" id="KW-0547">Nucleotide-binding</keyword>
<feature type="binding site" evidence="6">
    <location>
        <begin position="176"/>
        <end position="184"/>
    </location>
    <ligand>
        <name>ATP</name>
        <dbReference type="ChEBI" id="CHEBI:30616"/>
    </ligand>
</feature>
<dbReference type="GO" id="GO:0005524">
    <property type="term" value="F:ATP binding"/>
    <property type="evidence" value="ECO:0007669"/>
    <property type="project" value="UniProtKB-KW"/>
</dbReference>
<evidence type="ECO:0000256" key="2">
    <source>
        <dbReference type="ARBA" id="ARBA00022741"/>
    </source>
</evidence>
<dbReference type="Pfam" id="PF01812">
    <property type="entry name" value="5-FTHF_cyc-lig"/>
    <property type="match status" value="1"/>
</dbReference>
<organism evidence="8 9">
    <name type="scientific">Kluyveromyces dobzhanskii CBS 2104</name>
    <dbReference type="NCBI Taxonomy" id="1427455"/>
    <lineage>
        <taxon>Eukaryota</taxon>
        <taxon>Fungi</taxon>
        <taxon>Dikarya</taxon>
        <taxon>Ascomycota</taxon>
        <taxon>Saccharomycotina</taxon>
        <taxon>Saccharomycetes</taxon>
        <taxon>Saccharomycetales</taxon>
        <taxon>Saccharomycetaceae</taxon>
        <taxon>Kluyveromyces</taxon>
    </lineage>
</organism>
<keyword evidence="3 6" id="KW-0067">ATP-binding</keyword>
<evidence type="ECO:0000256" key="7">
    <source>
        <dbReference type="SAM" id="MobiDB-lite"/>
    </source>
</evidence>
<comment type="similarity">
    <text evidence="1">Belongs to the 5-formyltetrahydrofolate cyclo-ligase family.</text>
</comment>
<dbReference type="InterPro" id="IPR024185">
    <property type="entry name" value="FTHF_cligase-like_sf"/>
</dbReference>
<dbReference type="PIRSF" id="PIRSF006806">
    <property type="entry name" value="FTHF_cligase"/>
    <property type="match status" value="1"/>
</dbReference>
<evidence type="ECO:0000256" key="4">
    <source>
        <dbReference type="ARBA" id="ARBA00036539"/>
    </source>
</evidence>
<reference evidence="8 9" key="1">
    <citation type="submission" date="2014-03" db="EMBL/GenBank/DDBJ databases">
        <title>The genome of Kluyveromyces dobzhanskii.</title>
        <authorList>
            <person name="Nystedt B."/>
            <person name="Astrom S."/>
        </authorList>
    </citation>
    <scope>NUCLEOTIDE SEQUENCE [LARGE SCALE GENOMIC DNA]</scope>
    <source>
        <strain evidence="8 9">CBS 2104</strain>
    </source>
</reference>
<dbReference type="EMBL" id="CCBQ010000004">
    <property type="protein sequence ID" value="CDO91970.1"/>
    <property type="molecule type" value="Genomic_DNA"/>
</dbReference>
<feature type="region of interest" description="Disordered" evidence="7">
    <location>
        <begin position="1"/>
        <end position="23"/>
    </location>
</feature>